<dbReference type="GO" id="GO:0006281">
    <property type="term" value="P:DNA repair"/>
    <property type="evidence" value="ECO:0007669"/>
    <property type="project" value="InterPro"/>
</dbReference>
<dbReference type="GO" id="GO:0015627">
    <property type="term" value="C:type II protein secretion system complex"/>
    <property type="evidence" value="ECO:0007669"/>
    <property type="project" value="TreeGrafter"/>
</dbReference>
<dbReference type="GO" id="GO:0003677">
    <property type="term" value="F:DNA binding"/>
    <property type="evidence" value="ECO:0007669"/>
    <property type="project" value="InterPro"/>
</dbReference>
<dbReference type="EMBL" id="CCAE010000002">
    <property type="protein sequence ID" value="CDN85953.1"/>
    <property type="molecule type" value="Genomic_DNA"/>
</dbReference>
<reference evidence="4" key="1">
    <citation type="submission" date="2014-02" db="EMBL/GenBank/DDBJ databases">
        <authorList>
            <person name="Gan H."/>
        </authorList>
    </citation>
    <scope>NUCLEOTIDE SEQUENCE [LARGE SCALE GENOMIC DNA]</scope>
    <source>
        <strain evidence="4">S1</strain>
    </source>
</reference>
<keyword evidence="4" id="KW-1185">Reference proteome</keyword>
<keyword evidence="1" id="KW-0732">Signal</keyword>
<dbReference type="Proteomes" id="UP000028878">
    <property type="component" value="Unassembled WGS sequence"/>
</dbReference>
<dbReference type="Gene3D" id="1.10.150.320">
    <property type="entry name" value="Photosystem II 12 kDa extrinsic protein"/>
    <property type="match status" value="1"/>
</dbReference>
<name>A0A1L1PD60_HYDIT</name>
<feature type="domain" description="Helix-hairpin-helix DNA-binding motif class 1" evidence="2">
    <location>
        <begin position="59"/>
        <end position="78"/>
    </location>
</feature>
<dbReference type="InterPro" id="IPR051675">
    <property type="entry name" value="Endo/Exo/Phosphatase_dom_1"/>
</dbReference>
<dbReference type="SUPFAM" id="SSF47781">
    <property type="entry name" value="RuvA domain 2-like"/>
    <property type="match status" value="1"/>
</dbReference>
<feature type="domain" description="Helix-hairpin-helix DNA-binding motif class 1" evidence="2">
    <location>
        <begin position="29"/>
        <end position="48"/>
    </location>
</feature>
<reference evidence="4" key="2">
    <citation type="submission" date="2014-11" db="EMBL/GenBank/DDBJ databases">
        <title>Draft genome sequence of Hydrogenophaga intermedia S1.</title>
        <authorList>
            <person name="Gan H.M."/>
            <person name="Chew T.H."/>
            <person name="Stolz A."/>
        </authorList>
    </citation>
    <scope>NUCLEOTIDE SEQUENCE [LARGE SCALE GENOMIC DNA]</scope>
    <source>
        <strain evidence="4">S1</strain>
    </source>
</reference>
<dbReference type="AlphaFoldDB" id="A0A1L1PD60"/>
<sequence length="100" mass="10439" precursor="true">MKKLLIAALFSLCAATGFAAVDVNKASEADLDSVRGIGPSTTSKILEQRKAAPFKSWGDLIERVPGIGDKRAAKLSQEGLTVNGDAFKPTGAPAEAKPKQ</sequence>
<evidence type="ECO:0000313" key="4">
    <source>
        <dbReference type="Proteomes" id="UP000028878"/>
    </source>
</evidence>
<dbReference type="PANTHER" id="PTHR21180:SF32">
    <property type="entry name" value="ENDONUCLEASE_EXONUCLEASE_PHOSPHATASE FAMILY DOMAIN-CONTAINING PROTEIN 1"/>
    <property type="match status" value="1"/>
</dbReference>
<evidence type="ECO:0000259" key="2">
    <source>
        <dbReference type="SMART" id="SM00278"/>
    </source>
</evidence>
<dbReference type="InterPro" id="IPR003583">
    <property type="entry name" value="Hlx-hairpin-Hlx_DNA-bd_motif"/>
</dbReference>
<proteinExistence type="predicted"/>
<protein>
    <recommendedName>
        <fullName evidence="2">Helix-hairpin-helix DNA-binding motif class 1 domain-containing protein</fullName>
    </recommendedName>
</protein>
<accession>A0A1L1PD60</accession>
<dbReference type="Pfam" id="PF12836">
    <property type="entry name" value="HHH_3"/>
    <property type="match status" value="1"/>
</dbReference>
<dbReference type="RefSeq" id="WP_009520002.1">
    <property type="nucleotide sequence ID" value="NZ_CCAE010000002.1"/>
</dbReference>
<gene>
    <name evidence="3" type="ORF">BN948_00351</name>
</gene>
<feature type="chain" id="PRO_5009681300" description="Helix-hairpin-helix DNA-binding motif class 1 domain-containing protein" evidence="1">
    <location>
        <begin position="20"/>
        <end position="100"/>
    </location>
</feature>
<feature type="signal peptide" evidence="1">
    <location>
        <begin position="1"/>
        <end position="19"/>
    </location>
</feature>
<evidence type="ECO:0000256" key="1">
    <source>
        <dbReference type="SAM" id="SignalP"/>
    </source>
</evidence>
<dbReference type="GO" id="GO:0015628">
    <property type="term" value="P:protein secretion by the type II secretion system"/>
    <property type="evidence" value="ECO:0007669"/>
    <property type="project" value="TreeGrafter"/>
</dbReference>
<organism evidence="3 4">
    <name type="scientific">Hydrogenophaga intermedia</name>
    <dbReference type="NCBI Taxonomy" id="65786"/>
    <lineage>
        <taxon>Bacteria</taxon>
        <taxon>Pseudomonadati</taxon>
        <taxon>Pseudomonadota</taxon>
        <taxon>Betaproteobacteria</taxon>
        <taxon>Burkholderiales</taxon>
        <taxon>Comamonadaceae</taxon>
        <taxon>Hydrogenophaga</taxon>
    </lineage>
</organism>
<dbReference type="SMART" id="SM00278">
    <property type="entry name" value="HhH1"/>
    <property type="match status" value="2"/>
</dbReference>
<evidence type="ECO:0000313" key="3">
    <source>
        <dbReference type="EMBL" id="CDN85953.1"/>
    </source>
</evidence>
<dbReference type="PANTHER" id="PTHR21180">
    <property type="entry name" value="ENDONUCLEASE/EXONUCLEASE/PHOSPHATASE FAMILY DOMAIN-CONTAINING PROTEIN 1"/>
    <property type="match status" value="1"/>
</dbReference>
<dbReference type="InterPro" id="IPR010994">
    <property type="entry name" value="RuvA_2-like"/>
</dbReference>